<dbReference type="EMBL" id="DS268172">
    <property type="protein sequence ID" value="KMU79205.1"/>
    <property type="molecule type" value="Genomic_DNA"/>
</dbReference>
<evidence type="ECO:0000313" key="3">
    <source>
        <dbReference type="Proteomes" id="UP000054559"/>
    </source>
</evidence>
<dbReference type="AlphaFoldDB" id="A0A0J8R467"/>
<name>A0A0J8R467_COCIT</name>
<feature type="compositionally biased region" description="Basic residues" evidence="1">
    <location>
        <begin position="1"/>
        <end position="12"/>
    </location>
</feature>
<reference evidence="3" key="1">
    <citation type="journal article" date="2010" name="Genome Res.">
        <title>Population genomic sequencing of Coccidioides fungi reveals recent hybridization and transposon control.</title>
        <authorList>
            <person name="Neafsey D.E."/>
            <person name="Barker B.M."/>
            <person name="Sharpton T.J."/>
            <person name="Stajich J.E."/>
            <person name="Park D.J."/>
            <person name="Whiston E."/>
            <person name="Hung C.-Y."/>
            <person name="McMahan C."/>
            <person name="White J."/>
            <person name="Sykes S."/>
            <person name="Heiman D."/>
            <person name="Young S."/>
            <person name="Zeng Q."/>
            <person name="Abouelleil A."/>
            <person name="Aftuck L."/>
            <person name="Bessette D."/>
            <person name="Brown A."/>
            <person name="FitzGerald M."/>
            <person name="Lui A."/>
            <person name="Macdonald J.P."/>
            <person name="Priest M."/>
            <person name="Orbach M.J."/>
            <person name="Galgiani J.N."/>
            <person name="Kirkland T.N."/>
            <person name="Cole G.T."/>
            <person name="Birren B.W."/>
            <person name="Henn M.R."/>
            <person name="Taylor J.W."/>
            <person name="Rounsley S.D."/>
        </authorList>
    </citation>
    <scope>NUCLEOTIDE SEQUENCE [LARGE SCALE GENOMIC DNA]</scope>
    <source>
        <strain evidence="3">RMSCC 3703</strain>
    </source>
</reference>
<organism evidence="2 3">
    <name type="scientific">Coccidioides immitis RMSCC 3703</name>
    <dbReference type="NCBI Taxonomy" id="454286"/>
    <lineage>
        <taxon>Eukaryota</taxon>
        <taxon>Fungi</taxon>
        <taxon>Dikarya</taxon>
        <taxon>Ascomycota</taxon>
        <taxon>Pezizomycotina</taxon>
        <taxon>Eurotiomycetes</taxon>
        <taxon>Eurotiomycetidae</taxon>
        <taxon>Onygenales</taxon>
        <taxon>Onygenaceae</taxon>
        <taxon>Coccidioides</taxon>
    </lineage>
</organism>
<gene>
    <name evidence="2" type="ORF">CISG_07636</name>
</gene>
<evidence type="ECO:0000313" key="2">
    <source>
        <dbReference type="EMBL" id="KMU79205.1"/>
    </source>
</evidence>
<proteinExistence type="predicted"/>
<accession>A0A0J8R467</accession>
<evidence type="ECO:0000256" key="1">
    <source>
        <dbReference type="SAM" id="MobiDB-lite"/>
    </source>
</evidence>
<feature type="compositionally biased region" description="Low complexity" evidence="1">
    <location>
        <begin position="13"/>
        <end position="34"/>
    </location>
</feature>
<protein>
    <submittedName>
        <fullName evidence="2">Uncharacterized protein</fullName>
    </submittedName>
</protein>
<feature type="region of interest" description="Disordered" evidence="1">
    <location>
        <begin position="1"/>
        <end position="37"/>
    </location>
</feature>
<sequence>MATPHHSARLTTRRPSCSRSPSPPSRDSSPLSSLGRTPTPHPFAVEMFGASFMVNLSRLWLLFPLPRQDLWVPWSHGVLGTAQRPPRPPARDQQWWSQTTFNQLLLAAFFTGSSRANPVVLPGLPPHTEPQALSARERAWCCEPIQRPVLIAGLDNPNQLAVRAQLCEEILVT</sequence>
<dbReference type="Proteomes" id="UP000054559">
    <property type="component" value="Unassembled WGS sequence"/>
</dbReference>